<dbReference type="InterPro" id="IPR044746">
    <property type="entry name" value="ABCC_6TM_D1"/>
</dbReference>
<dbReference type="InterPro" id="IPR003593">
    <property type="entry name" value="AAA+_ATPase"/>
</dbReference>
<dbReference type="SMART" id="SM00382">
    <property type="entry name" value="AAA"/>
    <property type="match status" value="2"/>
</dbReference>
<dbReference type="GO" id="GO:0005524">
    <property type="term" value="F:ATP binding"/>
    <property type="evidence" value="ECO:0007669"/>
    <property type="project" value="UniProtKB-KW"/>
</dbReference>
<feature type="transmembrane region" description="Helical" evidence="10">
    <location>
        <begin position="205"/>
        <end position="228"/>
    </location>
</feature>
<feature type="transmembrane region" description="Helical" evidence="10">
    <location>
        <begin position="90"/>
        <end position="111"/>
    </location>
</feature>
<evidence type="ECO:0000256" key="5">
    <source>
        <dbReference type="ARBA" id="ARBA00022741"/>
    </source>
</evidence>
<feature type="transmembrane region" description="Helical" evidence="10">
    <location>
        <begin position="804"/>
        <end position="826"/>
    </location>
</feature>
<dbReference type="FunFam" id="3.40.50.300:FF:000973">
    <property type="entry name" value="Multidrug resistance-associated protein 4"/>
    <property type="match status" value="1"/>
</dbReference>
<dbReference type="Gene3D" id="3.40.50.300">
    <property type="entry name" value="P-loop containing nucleotide triphosphate hydrolases"/>
    <property type="match status" value="2"/>
</dbReference>
<dbReference type="PROSITE" id="PS00211">
    <property type="entry name" value="ABC_TRANSPORTER_1"/>
    <property type="match status" value="2"/>
</dbReference>
<dbReference type="InterPro" id="IPR027417">
    <property type="entry name" value="P-loop_NTPase"/>
</dbReference>
<feature type="transmembrane region" description="Helical" evidence="10">
    <location>
        <begin position="685"/>
        <end position="705"/>
    </location>
</feature>
<dbReference type="PROSITE" id="PS50929">
    <property type="entry name" value="ABC_TM1F"/>
    <property type="match status" value="2"/>
</dbReference>
<dbReference type="PANTHER" id="PTHR24223:SF448">
    <property type="entry name" value="FI20146P1-RELATED"/>
    <property type="match status" value="1"/>
</dbReference>
<dbReference type="InterPro" id="IPR050173">
    <property type="entry name" value="ABC_transporter_C-like"/>
</dbReference>
<feature type="transmembrane region" description="Helical" evidence="10">
    <location>
        <begin position="131"/>
        <end position="148"/>
    </location>
</feature>
<dbReference type="InterPro" id="IPR017871">
    <property type="entry name" value="ABC_transporter-like_CS"/>
</dbReference>
<evidence type="ECO:0000313" key="14">
    <source>
        <dbReference type="Proteomes" id="UP001516400"/>
    </source>
</evidence>
<dbReference type="FunFam" id="3.40.50.300:FF:000163">
    <property type="entry name" value="Multidrug resistance-associated protein member 4"/>
    <property type="match status" value="1"/>
</dbReference>
<dbReference type="FunFam" id="1.20.1560.10:FF:000006">
    <property type="entry name" value="ATP-binding cassette, sub-family C (CFTR/MRP), member 9"/>
    <property type="match status" value="1"/>
</dbReference>
<evidence type="ECO:0000256" key="2">
    <source>
        <dbReference type="ARBA" id="ARBA00022448"/>
    </source>
</evidence>
<dbReference type="SUPFAM" id="SSF52540">
    <property type="entry name" value="P-loop containing nucleoside triphosphate hydrolases"/>
    <property type="match status" value="2"/>
</dbReference>
<evidence type="ECO:0000256" key="10">
    <source>
        <dbReference type="SAM" id="Phobius"/>
    </source>
</evidence>
<evidence type="ECO:0000256" key="9">
    <source>
        <dbReference type="SAM" id="MobiDB-lite"/>
    </source>
</evidence>
<feature type="transmembrane region" description="Helical" evidence="10">
    <location>
        <begin position="872"/>
        <end position="895"/>
    </location>
</feature>
<dbReference type="PANTHER" id="PTHR24223">
    <property type="entry name" value="ATP-BINDING CASSETTE SUB-FAMILY C"/>
    <property type="match status" value="1"/>
</dbReference>
<sequence>MDRGYVVERKTHPKDAAGIWSLLTFSYIHPYVKKGNKRDLNEDDICKVWTKLRSKQLGDKIEKVWNDQNTKKGKKKGIFKLMCECFLKRYLLLGCLQLFAKLFYVIFTPYSVGKLVNYFKEGQTEVSKNEAWMYGAIVMFTNSFFLLYEHHYILLKSEFGMDIIASFSSLIYRKALKLSPSKFAEISSGRIVTAITKDISQIEEAFYFINDLWVESIQAIVVLYLLYIKLGPSGITGLSIVVVLAVIQVYIGKVLFKKRQDANSKSDERLQLTQEIITAIRVLKMYSWEDFFAKKIIDARKSEICKIRTLCILRFTTNFLGALSTKLSFLFILLFYIWFGNSLSAEIVYYVTTCFYRLRRTIAFIIPVCCASIAEMAACLSRIEVILNAEEIEHIVPNDSSAVITPKVDFVAASMGVGNVRILRDINMKLRTGLNVLIGPVGCGKSSLIKGILREYAILDGKANIEGTISYCPQNPWVFPSSIKQNILFGQPYNETKYQTILEACALSFDLSGLAEGDETILNDCGVNLSKGQQARVNIARALYKDSDIYIFDDALSALDSHVKTYIFNYSILNYLKNKLVVLATHDTKFVDKAENVIIMLDRTVTYSGKPKDIPSKLSQSLESLDKDLNESDEENDLETKEVEDEKPCNEDTELVAKMCSSTKANVYHETIISGGIGWKDYKKYFMFGGGFSVFFVVFLLFLLLETLSGYSEKFLSKWVSLEEKIDIHTKNVVLNSTTVISELYSYSYSTYAPIDYGIRNETTEEIISSSMSTIWSNLSSSKMTNMTESLEFLLIQRNFYVNWYSILLVASSVLAFAAMAVYFIFSLKISKNLHKSMITNVLGATMSFFDVNMSGNIINRFSKDLYSIDEWIPYIISEAMRILIMMVITGMLIASINISFTIMTAVLVCIFFLACRYFVRPGRTLRRLDMATRSPLVGHLNATLDGLITIRAYGTQSVLINEFDKHQDHYVATHHLFEIMIRCLAFSLHGVSAVYISMIILRFLIQGDSSSNVGLAITQSFVLSNFLDWGLRQWVMLESIMTSFQRTAQYTDVQQESRTGQIIKNWPAEGCIKYQNVNLTYREKNETVLRNLNFTIQPSEKIGIVGRTGAGKSSIIVTLFRLYEIEGKILIDDVDIKTLSLDHLRNNIAIIPQDPILFEGSVRSNIDPLKKYGDNEIWQALSAVNLKCEIMDLDEDIHKSGITYSVGQRQLLCLARAIVRKTKIIILDEATANMDEETDHFIHNKINELFKDCTTITVAHRLHSVMRCDKVIVMDRGEVVEYESPHTLLENKDSMFYKMAHHHDNS</sequence>
<feature type="region of interest" description="Disordered" evidence="9">
    <location>
        <begin position="627"/>
        <end position="646"/>
    </location>
</feature>
<feature type="domain" description="ABC transmembrane type-1" evidence="12">
    <location>
        <begin position="106"/>
        <end position="368"/>
    </location>
</feature>
<evidence type="ECO:0000256" key="7">
    <source>
        <dbReference type="ARBA" id="ARBA00022989"/>
    </source>
</evidence>
<dbReference type="Pfam" id="PF00664">
    <property type="entry name" value="ABC_membrane"/>
    <property type="match status" value="2"/>
</dbReference>
<evidence type="ECO:0000259" key="11">
    <source>
        <dbReference type="PROSITE" id="PS50893"/>
    </source>
</evidence>
<dbReference type="InterPro" id="IPR011527">
    <property type="entry name" value="ABC1_TM_dom"/>
</dbReference>
<feature type="transmembrane region" description="Helical" evidence="10">
    <location>
        <begin position="984"/>
        <end position="1006"/>
    </location>
</feature>
<keyword evidence="2" id="KW-0813">Transport</keyword>
<organism evidence="13 14">
    <name type="scientific">Cryptolaemus montrouzieri</name>
    <dbReference type="NCBI Taxonomy" id="559131"/>
    <lineage>
        <taxon>Eukaryota</taxon>
        <taxon>Metazoa</taxon>
        <taxon>Ecdysozoa</taxon>
        <taxon>Arthropoda</taxon>
        <taxon>Hexapoda</taxon>
        <taxon>Insecta</taxon>
        <taxon>Pterygota</taxon>
        <taxon>Neoptera</taxon>
        <taxon>Endopterygota</taxon>
        <taxon>Coleoptera</taxon>
        <taxon>Polyphaga</taxon>
        <taxon>Cucujiformia</taxon>
        <taxon>Coccinelloidea</taxon>
        <taxon>Coccinellidae</taxon>
        <taxon>Scymninae</taxon>
        <taxon>Scymnini</taxon>
        <taxon>Cryptolaemus</taxon>
    </lineage>
</organism>
<keyword evidence="3 10" id="KW-0812">Transmembrane</keyword>
<keyword evidence="5" id="KW-0547">Nucleotide-binding</keyword>
<keyword evidence="8 10" id="KW-0472">Membrane</keyword>
<proteinExistence type="predicted"/>
<keyword evidence="7 10" id="KW-1133">Transmembrane helix</keyword>
<evidence type="ECO:0000313" key="13">
    <source>
        <dbReference type="EMBL" id="KAL3282142.1"/>
    </source>
</evidence>
<evidence type="ECO:0000256" key="4">
    <source>
        <dbReference type="ARBA" id="ARBA00022737"/>
    </source>
</evidence>
<feature type="domain" description="ABC transporter" evidence="11">
    <location>
        <begin position="403"/>
        <end position="627"/>
    </location>
</feature>
<comment type="caution">
    <text evidence="13">The sequence shown here is derived from an EMBL/GenBank/DDBJ whole genome shotgun (WGS) entry which is preliminary data.</text>
</comment>
<dbReference type="GO" id="GO:0016020">
    <property type="term" value="C:membrane"/>
    <property type="evidence" value="ECO:0007669"/>
    <property type="project" value="UniProtKB-SubCell"/>
</dbReference>
<evidence type="ECO:0000259" key="12">
    <source>
        <dbReference type="PROSITE" id="PS50929"/>
    </source>
</evidence>
<comment type="subcellular location">
    <subcellularLocation>
        <location evidence="1">Membrane</location>
        <topology evidence="1">Multi-pass membrane protein</topology>
    </subcellularLocation>
</comment>
<dbReference type="InterPro" id="IPR044726">
    <property type="entry name" value="ABCC_6TM_D2"/>
</dbReference>
<dbReference type="PROSITE" id="PS50893">
    <property type="entry name" value="ABC_TRANSPORTER_2"/>
    <property type="match status" value="2"/>
</dbReference>
<dbReference type="CDD" id="cd18579">
    <property type="entry name" value="ABC_6TM_ABCC_D1"/>
    <property type="match status" value="1"/>
</dbReference>
<reference evidence="13 14" key="1">
    <citation type="journal article" date="2021" name="BMC Biol.">
        <title>Horizontally acquired antibacterial genes associated with adaptive radiation of ladybird beetles.</title>
        <authorList>
            <person name="Li H.S."/>
            <person name="Tang X.F."/>
            <person name="Huang Y.H."/>
            <person name="Xu Z.Y."/>
            <person name="Chen M.L."/>
            <person name="Du X.Y."/>
            <person name="Qiu B.Y."/>
            <person name="Chen P.T."/>
            <person name="Zhang W."/>
            <person name="Slipinski A."/>
            <person name="Escalona H.E."/>
            <person name="Waterhouse R.M."/>
            <person name="Zwick A."/>
            <person name="Pang H."/>
        </authorList>
    </citation>
    <scope>NUCLEOTIDE SEQUENCE [LARGE SCALE GENOMIC DNA]</scope>
    <source>
        <strain evidence="13">SYSU2018</strain>
    </source>
</reference>
<evidence type="ECO:0000256" key="6">
    <source>
        <dbReference type="ARBA" id="ARBA00022840"/>
    </source>
</evidence>
<dbReference type="InterPro" id="IPR036640">
    <property type="entry name" value="ABC1_TM_sf"/>
</dbReference>
<name>A0ABD2NTT9_9CUCU</name>
<evidence type="ECO:0000256" key="3">
    <source>
        <dbReference type="ARBA" id="ARBA00022692"/>
    </source>
</evidence>
<feature type="domain" description="ABC transmembrane type-1" evidence="12">
    <location>
        <begin position="804"/>
        <end position="1040"/>
    </location>
</feature>
<feature type="transmembrane region" description="Helical" evidence="10">
    <location>
        <begin position="234"/>
        <end position="256"/>
    </location>
</feature>
<dbReference type="Proteomes" id="UP001516400">
    <property type="component" value="Unassembled WGS sequence"/>
</dbReference>
<keyword evidence="4" id="KW-0677">Repeat</keyword>
<feature type="domain" description="ABC transporter" evidence="11">
    <location>
        <begin position="1073"/>
        <end position="1302"/>
    </location>
</feature>
<dbReference type="InterPro" id="IPR003439">
    <property type="entry name" value="ABC_transporter-like_ATP-bd"/>
</dbReference>
<gene>
    <name evidence="13" type="ORF">HHI36_005337</name>
</gene>
<dbReference type="Gene3D" id="1.20.1560.10">
    <property type="entry name" value="ABC transporter type 1, transmembrane domain"/>
    <property type="match status" value="2"/>
</dbReference>
<keyword evidence="14" id="KW-1185">Reference proteome</keyword>
<dbReference type="Pfam" id="PF00005">
    <property type="entry name" value="ABC_tran"/>
    <property type="match status" value="2"/>
</dbReference>
<feature type="transmembrane region" description="Helical" evidence="10">
    <location>
        <begin position="318"/>
        <end position="339"/>
    </location>
</feature>
<dbReference type="EMBL" id="JABFTP020000144">
    <property type="protein sequence ID" value="KAL3282142.1"/>
    <property type="molecule type" value="Genomic_DNA"/>
</dbReference>
<evidence type="ECO:0000256" key="1">
    <source>
        <dbReference type="ARBA" id="ARBA00004141"/>
    </source>
</evidence>
<accession>A0ABD2NTT9</accession>
<dbReference type="CDD" id="cd18580">
    <property type="entry name" value="ABC_6TM_ABCC_D2"/>
    <property type="match status" value="1"/>
</dbReference>
<keyword evidence="6" id="KW-0067">ATP-binding</keyword>
<feature type="transmembrane region" description="Helical" evidence="10">
    <location>
        <begin position="901"/>
        <end position="920"/>
    </location>
</feature>
<dbReference type="SUPFAM" id="SSF90123">
    <property type="entry name" value="ABC transporter transmembrane region"/>
    <property type="match status" value="2"/>
</dbReference>
<evidence type="ECO:0000256" key="8">
    <source>
        <dbReference type="ARBA" id="ARBA00023136"/>
    </source>
</evidence>
<protein>
    <submittedName>
        <fullName evidence="13">Uncharacterized protein</fullName>
    </submittedName>
</protein>
<dbReference type="CDD" id="cd03244">
    <property type="entry name" value="ABCC_MRP_domain2"/>
    <property type="match status" value="1"/>
</dbReference>